<reference evidence="3 4" key="1">
    <citation type="journal article" date="2021" name="Genome Biol.">
        <title>AFLAP: assembly-free linkage analysis pipeline using k-mers from genome sequencing data.</title>
        <authorList>
            <person name="Fletcher K."/>
            <person name="Zhang L."/>
            <person name="Gil J."/>
            <person name="Han R."/>
            <person name="Cavanaugh K."/>
            <person name="Michelmore R."/>
        </authorList>
    </citation>
    <scope>NUCLEOTIDE SEQUENCE [LARGE SCALE GENOMIC DNA]</scope>
    <source>
        <strain evidence="3 4">SF5</strain>
    </source>
</reference>
<feature type="coiled-coil region" evidence="1">
    <location>
        <begin position="339"/>
        <end position="433"/>
    </location>
</feature>
<dbReference type="GeneID" id="94350745"/>
<keyword evidence="1" id="KW-0175">Coiled coil</keyword>
<name>A0A976FGR4_BRELC</name>
<feature type="coiled-coil region" evidence="1">
    <location>
        <begin position="144"/>
        <end position="295"/>
    </location>
</feature>
<organism evidence="3 4">
    <name type="scientific">Bremia lactucae</name>
    <name type="common">Lettuce downy mildew</name>
    <dbReference type="NCBI Taxonomy" id="4779"/>
    <lineage>
        <taxon>Eukaryota</taxon>
        <taxon>Sar</taxon>
        <taxon>Stramenopiles</taxon>
        <taxon>Oomycota</taxon>
        <taxon>Peronosporomycetes</taxon>
        <taxon>Peronosporales</taxon>
        <taxon>Peronosporaceae</taxon>
        <taxon>Bremia</taxon>
    </lineage>
</organism>
<evidence type="ECO:0000256" key="1">
    <source>
        <dbReference type="SAM" id="Coils"/>
    </source>
</evidence>
<dbReference type="OrthoDB" id="75796at2759"/>
<dbReference type="KEGG" id="blac:94350745"/>
<feature type="region of interest" description="Disordered" evidence="2">
    <location>
        <begin position="808"/>
        <end position="836"/>
    </location>
</feature>
<gene>
    <name evidence="3" type="ORF">CCR75_007010</name>
</gene>
<evidence type="ECO:0000256" key="2">
    <source>
        <dbReference type="SAM" id="MobiDB-lite"/>
    </source>
</evidence>
<accession>A0A976FGR4</accession>
<evidence type="ECO:0000313" key="4">
    <source>
        <dbReference type="Proteomes" id="UP000294530"/>
    </source>
</evidence>
<evidence type="ECO:0000313" key="3">
    <source>
        <dbReference type="EMBL" id="TDH66498.1"/>
    </source>
</evidence>
<dbReference type="Proteomes" id="UP000294530">
    <property type="component" value="Unassembled WGS sequence"/>
</dbReference>
<proteinExistence type="predicted"/>
<protein>
    <submittedName>
        <fullName evidence="3">Uncharacterized protein</fullName>
    </submittedName>
</protein>
<feature type="compositionally biased region" description="Low complexity" evidence="2">
    <location>
        <begin position="820"/>
        <end position="833"/>
    </location>
</feature>
<comment type="caution">
    <text evidence="3">The sequence shown here is derived from an EMBL/GenBank/DDBJ whole genome shotgun (WGS) entry which is preliminary data.</text>
</comment>
<dbReference type="EMBL" id="SHOA02000017">
    <property type="protein sequence ID" value="TDH66498.1"/>
    <property type="molecule type" value="Genomic_DNA"/>
</dbReference>
<keyword evidence="4" id="KW-1185">Reference proteome</keyword>
<sequence>MDKDLRDAYATLRLVRADLVRTRREKQALETLLSAPQPLNPPLHIEKTCKSRETLQMQHEDFEAQLWRQATFFENRLANLELQILQYSCPKKELLPEIDDNQCDEEIVRLENLALLNKLHSLTATVEQQMETIQAQQAAFALQKDELETTLEVTLNQLQLEKARVADALLEQQAANENYDFLKTQIEILQSEKETIAQEKEKIDAELAAHVHTNTLLKQKLQEKDEERRKWEIEHKERVEHLQFEHQEVIQSLSLKLQQENEKRQQESMNLQRKCVLLELVLSREREEKSQAQEEHNGKLETKVCELTKWKESHASQACEAKHREFQVAQMQAEREPKVKELESALEEKQHQLDELENKIVYAQSHLAKVTTQLAEDATKYENELAKARKKVRNHEVEHERYTNSLHHLETKLQQVTKQLVNTEAELLSKSNDFALQGARFSDAEDHYEKSVQAFTLEIGVLQHEVSEARKALKYMDEERLKFQLLLEQKTQDHANSVQQCESLETQFLASEDVYKLTKMDAFSNPPEAFYSLSESAIHASSSYKSWAHWRSKIDEMHDFFPQFQKLIAAVHGTLELCGSHVNELHVLCDRLEGKETCDIPILTLLRKILQFAVTWKTRIEHEKAFVTFDAVQTLRRRLVDALAQWVECDADNGVQIETNSIPVPTFTITSRETALILQNWTSDRTMQLRVRRWLARMEAYPGVPPLRGASPNHALELPSEGCTLDLEEMTLEVKDAFLLLLIPILKQNRALHVRVFTRFIADYETAIIKCNDRANDDFDNTKKQWAMRIHVQSAVKKQTTHPVLQKLNFHGPPSPLAPTSPASSVSSSSSSARSRRQIIQERLQYLHNNG</sequence>
<dbReference type="RefSeq" id="XP_067815997.1">
    <property type="nucleotide sequence ID" value="XM_067965074.1"/>
</dbReference>
<dbReference type="AlphaFoldDB" id="A0A976FGR4"/>